<name>A0A545UAH6_9GAMM</name>
<dbReference type="SUPFAM" id="SSF55826">
    <property type="entry name" value="YbaK/ProRS associated domain"/>
    <property type="match status" value="1"/>
</dbReference>
<gene>
    <name evidence="2" type="ORF">FLL46_16065</name>
</gene>
<reference evidence="2 3" key="1">
    <citation type="submission" date="2019-07" db="EMBL/GenBank/DDBJ databases">
        <title>Draft genome for Aliikangiella sp. M105.</title>
        <authorList>
            <person name="Wang G."/>
        </authorList>
    </citation>
    <scope>NUCLEOTIDE SEQUENCE [LARGE SCALE GENOMIC DNA]</scope>
    <source>
        <strain evidence="2 3">M105</strain>
    </source>
</reference>
<dbReference type="GO" id="GO:0002161">
    <property type="term" value="F:aminoacyl-tRNA deacylase activity"/>
    <property type="evidence" value="ECO:0007669"/>
    <property type="project" value="InterPro"/>
</dbReference>
<organism evidence="2 3">
    <name type="scientific">Aliikangiella coralliicola</name>
    <dbReference type="NCBI Taxonomy" id="2592383"/>
    <lineage>
        <taxon>Bacteria</taxon>
        <taxon>Pseudomonadati</taxon>
        <taxon>Pseudomonadota</taxon>
        <taxon>Gammaproteobacteria</taxon>
        <taxon>Oceanospirillales</taxon>
        <taxon>Pleioneaceae</taxon>
        <taxon>Aliikangiella</taxon>
    </lineage>
</organism>
<accession>A0A545UAH6</accession>
<dbReference type="InterPro" id="IPR036754">
    <property type="entry name" value="YbaK/aa-tRNA-synt-asso_dom_sf"/>
</dbReference>
<proteinExistence type="predicted"/>
<evidence type="ECO:0000313" key="2">
    <source>
        <dbReference type="EMBL" id="TQV86433.1"/>
    </source>
</evidence>
<dbReference type="Proteomes" id="UP000315439">
    <property type="component" value="Unassembled WGS sequence"/>
</dbReference>
<feature type="domain" description="YbaK/aminoacyl-tRNA synthetase-associated" evidence="1">
    <location>
        <begin position="38"/>
        <end position="156"/>
    </location>
</feature>
<dbReference type="AlphaFoldDB" id="A0A545UAH6"/>
<dbReference type="OrthoDB" id="9786549at2"/>
<keyword evidence="3" id="KW-1185">Reference proteome</keyword>
<dbReference type="EMBL" id="VIKS01000010">
    <property type="protein sequence ID" value="TQV86433.1"/>
    <property type="molecule type" value="Genomic_DNA"/>
</dbReference>
<sequence>MLIKVNQRYIREAIMHVPSPTEYLDSQSINYELVPHATSFTAQETAQKTHIKGNTLSKVVVVGDQNKLALVVIPANCILLQRSLARVLRSPGLNIVPEYQFRDRFPECEIGAMPPFGNLYGMDVFIAKELVQRDTVTFNGGTHNVLIKMETTDFIKVTNARVITVGYKVAGLAQPIISRRKDDWHWA</sequence>
<evidence type="ECO:0000313" key="3">
    <source>
        <dbReference type="Proteomes" id="UP000315439"/>
    </source>
</evidence>
<dbReference type="Gene3D" id="3.90.960.10">
    <property type="entry name" value="YbaK/aminoacyl-tRNA synthetase-associated domain"/>
    <property type="match status" value="1"/>
</dbReference>
<comment type="caution">
    <text evidence="2">The sequence shown here is derived from an EMBL/GenBank/DDBJ whole genome shotgun (WGS) entry which is preliminary data.</text>
</comment>
<dbReference type="InterPro" id="IPR007214">
    <property type="entry name" value="YbaK/aa-tRNA-synth-assoc-dom"/>
</dbReference>
<evidence type="ECO:0000259" key="1">
    <source>
        <dbReference type="Pfam" id="PF04073"/>
    </source>
</evidence>
<protein>
    <submittedName>
        <fullName evidence="2">YbaK/EbsC family protein</fullName>
    </submittedName>
</protein>
<dbReference type="Pfam" id="PF04073">
    <property type="entry name" value="tRNA_edit"/>
    <property type="match status" value="1"/>
</dbReference>